<dbReference type="InterPro" id="IPR012338">
    <property type="entry name" value="Beta-lactam/transpept-like"/>
</dbReference>
<evidence type="ECO:0000256" key="4">
    <source>
        <dbReference type="SAM" id="Phobius"/>
    </source>
</evidence>
<dbReference type="KEGG" id="ssm:Spirs_2628"/>
<evidence type="ECO:0000256" key="1">
    <source>
        <dbReference type="ARBA" id="ARBA00004370"/>
    </source>
</evidence>
<keyword evidence="2" id="KW-0121">Carboxypeptidase</keyword>
<keyword evidence="6" id="KW-0808">Transferase</keyword>
<keyword evidence="4" id="KW-1133">Transmembrane helix</keyword>
<protein>
    <submittedName>
        <fullName evidence="6">Peptidoglycan glycosyltransferase</fullName>
        <ecNumber evidence="6">2.4.1.129</ecNumber>
    </submittedName>
</protein>
<proteinExistence type="predicted"/>
<dbReference type="InterPro" id="IPR001460">
    <property type="entry name" value="PCN-bd_Tpept"/>
</dbReference>
<sequence>MSESSPDLRNKRFAFFILVTAVFILLLIWKFFDVMIIHPVKGNPGIVRPPRVERGPILDRNGKILAVQTRLYTVTAWMPNVKNPEKSAALLGDLLGLETEDLLARMKSRSGFLYVKRKVSPSESEAVRQLIEEGELPGIGLEPEYGRNYPERSLASHVIGFVGTDNVGLDGIELTYDNVLSPPEDKKKQEETIYGNQLFLTLDANVQYFAESLAKKAWEEHNPDAVMIMVMDAKSGDFLGWASYPTFDPNSFTSASNREKQNRPVVAAYEPGSVFKIFSIASFLDLGGIDTSSTFFCDGAYEKEFPASGERIVINCLGHHGRVRPQEIIKYSCNAGAAYASETVSKQDFYDKLTEFGFGTATHLPFPGESAGILRKPEQWSGRTKPTIAIGQELSVSAVQIVTAATAFSNNGMVLEPHIVKKIVSPEGKTLERFDRRPVKQVIDPTVANSVLQMMETGSERGGTGWRGAIEGTQISIKTGTGEMIDPKTGTYSPAAVLASSLAIFPSDDPRFILYVVIDHPRGRQYYGGRIAAPIIKELGEELIRYYGIPVTGDTVVSHEGSIRVRIPPEASLTDVMPDLDGFSKKQLMPLLDQENIPVTITGDGWVIHQSPAPGTPITSDTKIILELE</sequence>
<evidence type="ECO:0000256" key="3">
    <source>
        <dbReference type="ARBA" id="ARBA00023136"/>
    </source>
</evidence>
<dbReference type="EC" id="2.4.1.129" evidence="6"/>
<evidence type="ECO:0000313" key="7">
    <source>
        <dbReference type="Proteomes" id="UP000002318"/>
    </source>
</evidence>
<dbReference type="SUPFAM" id="SSF56601">
    <property type="entry name" value="beta-lactamase/transpeptidase-like"/>
    <property type="match status" value="1"/>
</dbReference>
<dbReference type="InterPro" id="IPR036138">
    <property type="entry name" value="PBP_dimer_sf"/>
</dbReference>
<dbReference type="CDD" id="cd06575">
    <property type="entry name" value="PASTA_Pbp2x-like_2"/>
    <property type="match status" value="1"/>
</dbReference>
<keyword evidence="4" id="KW-0812">Transmembrane</keyword>
<evidence type="ECO:0000259" key="5">
    <source>
        <dbReference type="PROSITE" id="PS51178"/>
    </source>
</evidence>
<dbReference type="SUPFAM" id="SSF54184">
    <property type="entry name" value="Penicillin-binding protein 2x (pbp-2x), c-terminal domain"/>
    <property type="match status" value="1"/>
</dbReference>
<dbReference type="EMBL" id="CP002116">
    <property type="protein sequence ID" value="ADK81738.1"/>
    <property type="molecule type" value="Genomic_DNA"/>
</dbReference>
<gene>
    <name evidence="6" type="ordered locus">Spirs_2628</name>
</gene>
<dbReference type="Gene3D" id="3.90.1310.10">
    <property type="entry name" value="Penicillin-binding protein 2a (Domain 2)"/>
    <property type="match status" value="1"/>
</dbReference>
<dbReference type="STRING" id="573413.Spirs_2628"/>
<dbReference type="InterPro" id="IPR050515">
    <property type="entry name" value="Beta-lactam/transpept"/>
</dbReference>
<dbReference type="SUPFAM" id="SSF56519">
    <property type="entry name" value="Penicillin binding protein dimerisation domain"/>
    <property type="match status" value="1"/>
</dbReference>
<dbReference type="PANTHER" id="PTHR30627:SF1">
    <property type="entry name" value="PEPTIDOGLYCAN D,D-TRANSPEPTIDASE FTSI"/>
    <property type="match status" value="1"/>
</dbReference>
<dbReference type="Proteomes" id="UP000002318">
    <property type="component" value="Chromosome"/>
</dbReference>
<dbReference type="GO" id="GO:0004180">
    <property type="term" value="F:carboxypeptidase activity"/>
    <property type="evidence" value="ECO:0007669"/>
    <property type="project" value="UniProtKB-KW"/>
</dbReference>
<dbReference type="OrthoDB" id="9770103at2"/>
<organism evidence="6 7">
    <name type="scientific">Sediminispirochaeta smaragdinae (strain DSM 11293 / JCM 15392 / SEBR 4228)</name>
    <name type="common">Spirochaeta smaragdinae</name>
    <dbReference type="NCBI Taxonomy" id="573413"/>
    <lineage>
        <taxon>Bacteria</taxon>
        <taxon>Pseudomonadati</taxon>
        <taxon>Spirochaetota</taxon>
        <taxon>Spirochaetia</taxon>
        <taxon>Spirochaetales</taxon>
        <taxon>Spirochaetaceae</taxon>
        <taxon>Sediminispirochaeta</taxon>
    </lineage>
</organism>
<dbReference type="AlphaFoldDB" id="E1R4J7"/>
<keyword evidence="2" id="KW-0378">Hydrolase</keyword>
<dbReference type="HOGENOM" id="CLU_009289_6_0_12"/>
<dbReference type="Gene3D" id="3.30.450.330">
    <property type="match status" value="1"/>
</dbReference>
<keyword evidence="3 4" id="KW-0472">Membrane</keyword>
<name>E1R4J7_SEDSS</name>
<evidence type="ECO:0000313" key="6">
    <source>
        <dbReference type="EMBL" id="ADK81738.1"/>
    </source>
</evidence>
<dbReference type="Pfam" id="PF03717">
    <property type="entry name" value="PBP_dimer"/>
    <property type="match status" value="1"/>
</dbReference>
<keyword evidence="6" id="KW-0328">Glycosyltransferase</keyword>
<dbReference type="InterPro" id="IPR005543">
    <property type="entry name" value="PASTA_dom"/>
</dbReference>
<comment type="subcellular location">
    <subcellularLocation>
        <location evidence="1">Membrane</location>
    </subcellularLocation>
</comment>
<dbReference type="GO" id="GO:0071555">
    <property type="term" value="P:cell wall organization"/>
    <property type="evidence" value="ECO:0007669"/>
    <property type="project" value="TreeGrafter"/>
</dbReference>
<feature type="transmembrane region" description="Helical" evidence="4">
    <location>
        <begin position="12"/>
        <end position="32"/>
    </location>
</feature>
<dbReference type="Pfam" id="PF00905">
    <property type="entry name" value="Transpeptidase"/>
    <property type="match status" value="1"/>
</dbReference>
<keyword evidence="2" id="KW-0645">Protease</keyword>
<dbReference type="Pfam" id="PF03793">
    <property type="entry name" value="PASTA"/>
    <property type="match status" value="1"/>
</dbReference>
<dbReference type="GO" id="GO:0008658">
    <property type="term" value="F:penicillin binding"/>
    <property type="evidence" value="ECO:0007669"/>
    <property type="project" value="InterPro"/>
</dbReference>
<dbReference type="GO" id="GO:0005886">
    <property type="term" value="C:plasma membrane"/>
    <property type="evidence" value="ECO:0007669"/>
    <property type="project" value="TreeGrafter"/>
</dbReference>
<dbReference type="PANTHER" id="PTHR30627">
    <property type="entry name" value="PEPTIDOGLYCAN D,D-TRANSPEPTIDASE"/>
    <property type="match status" value="1"/>
</dbReference>
<evidence type="ECO:0000256" key="2">
    <source>
        <dbReference type="ARBA" id="ARBA00022645"/>
    </source>
</evidence>
<dbReference type="RefSeq" id="WP_013255200.1">
    <property type="nucleotide sequence ID" value="NC_014364.1"/>
</dbReference>
<reference evidence="6 7" key="1">
    <citation type="journal article" date="2010" name="Stand. Genomic Sci.">
        <title>Complete genome sequence of Spirochaeta smaragdinae type strain (SEBR 4228).</title>
        <authorList>
            <person name="Mavromatis K."/>
            <person name="Yasawong M."/>
            <person name="Chertkov O."/>
            <person name="Lapidus A."/>
            <person name="Lucas S."/>
            <person name="Nolan M."/>
            <person name="Del Rio T.G."/>
            <person name="Tice H."/>
            <person name="Cheng J.F."/>
            <person name="Pitluck S."/>
            <person name="Liolios K."/>
            <person name="Ivanova N."/>
            <person name="Tapia R."/>
            <person name="Han C."/>
            <person name="Bruce D."/>
            <person name="Goodwin L."/>
            <person name="Pati A."/>
            <person name="Chen A."/>
            <person name="Palaniappan K."/>
            <person name="Land M."/>
            <person name="Hauser L."/>
            <person name="Chang Y.J."/>
            <person name="Jeffries C.D."/>
            <person name="Detter J.C."/>
            <person name="Rohde M."/>
            <person name="Brambilla E."/>
            <person name="Spring S."/>
            <person name="Goker M."/>
            <person name="Sikorski J."/>
            <person name="Woyke T."/>
            <person name="Bristow J."/>
            <person name="Eisen J.A."/>
            <person name="Markowitz V."/>
            <person name="Hugenholtz P."/>
            <person name="Klenk H.P."/>
            <person name="Kyrpides N.C."/>
        </authorList>
    </citation>
    <scope>NUCLEOTIDE SEQUENCE [LARGE SCALE GENOMIC DNA]</scope>
    <source>
        <strain evidence="7">DSM 11293 / JCM 15392 / SEBR 4228</strain>
    </source>
</reference>
<dbReference type="InterPro" id="IPR005311">
    <property type="entry name" value="PBP_dimer"/>
</dbReference>
<dbReference type="eggNOG" id="COG0768">
    <property type="taxonomic scope" value="Bacteria"/>
</dbReference>
<dbReference type="GO" id="GO:0016757">
    <property type="term" value="F:glycosyltransferase activity"/>
    <property type="evidence" value="ECO:0007669"/>
    <property type="project" value="UniProtKB-KW"/>
</dbReference>
<dbReference type="SMART" id="SM00740">
    <property type="entry name" value="PASTA"/>
    <property type="match status" value="1"/>
</dbReference>
<dbReference type="PROSITE" id="PS51178">
    <property type="entry name" value="PASTA"/>
    <property type="match status" value="1"/>
</dbReference>
<keyword evidence="7" id="KW-1185">Reference proteome</keyword>
<accession>E1R4J7</accession>
<dbReference type="Gene3D" id="3.40.710.10">
    <property type="entry name" value="DD-peptidase/beta-lactamase superfamily"/>
    <property type="match status" value="1"/>
</dbReference>
<feature type="domain" description="PASTA" evidence="5">
    <location>
        <begin position="571"/>
        <end position="629"/>
    </location>
</feature>